<dbReference type="Proteomes" id="UP000825591">
    <property type="component" value="Chromosome"/>
</dbReference>
<reference evidence="5 6" key="1">
    <citation type="submission" date="2021-08" db="EMBL/GenBank/DDBJ databases">
        <title>Bactericidal Effect of Pseudomonas oryziphila sp. nov., a novel Pseudomonas Species Against Xanthomonas oryzae Reduces Disease Severity of Bacterial Leaf Streak of Rice.</title>
        <authorList>
            <person name="Yang R."/>
            <person name="Li S."/>
            <person name="Li Y."/>
            <person name="Yan Y."/>
            <person name="Fang Y."/>
            <person name="Zou L."/>
            <person name="Chen G."/>
        </authorList>
    </citation>
    <scope>NUCLEOTIDE SEQUENCE [LARGE SCALE GENOMIC DNA]</scope>
    <source>
        <strain evidence="5 6">DSM 17497</strain>
    </source>
</reference>
<dbReference type="PANTHER" id="PTHR37829">
    <property type="entry name" value="PHAGE-LIKE ELEMENT PBSX PROTEIN XKDT"/>
    <property type="match status" value="1"/>
</dbReference>
<keyword evidence="6" id="KW-1185">Reference proteome</keyword>
<proteinExistence type="inferred from homology"/>
<evidence type="ECO:0000259" key="4">
    <source>
        <dbReference type="Pfam" id="PF26079"/>
    </source>
</evidence>
<dbReference type="InterPro" id="IPR006949">
    <property type="entry name" value="Barrel_Baseplate_J-like"/>
</dbReference>
<sequence length="346" mass="37235">MPFETPNLAQLIDRTQNDLGRVPLRRADAQVLARAISGAAYGLYGYMDWIAEQILPDSADEDTLERMATLRLKQPRKAAQRATGRVAFNAIAGARLEPDTLLQSDDGRSYRVSETPVLVSGVNQVAVEALDPGTVGNAEAGLALFSVQPVAGVGGPFTVLAPGVRGGVAVESLEALRARVIRSYRVIPHGGSADDYVTWALEFPGVTRAWCRRNYLGPGTVGVFVMCDEDAEPLPDASQLAAVKAYIEPLRPVTAEVHVLAPTPIAVTYRLRLTPDSSAVRAAVEAQLADLHKREAELGEPLLLSHIREAISGASGERDHRLDWPSSDVSAQLNQLLVYGGCQWLD</sequence>
<feature type="domain" description="Baseplate J-like C-terminal" evidence="4">
    <location>
        <begin position="267"/>
        <end position="343"/>
    </location>
</feature>
<dbReference type="RefSeq" id="WP_028690623.1">
    <property type="nucleotide sequence ID" value="NZ_CP081966.1"/>
</dbReference>
<accession>A0ABX9B205</accession>
<evidence type="ECO:0000313" key="5">
    <source>
        <dbReference type="EMBL" id="QZP25553.1"/>
    </source>
</evidence>
<feature type="domain" description="Baseplate J-like central" evidence="3">
    <location>
        <begin position="188"/>
        <end position="261"/>
    </location>
</feature>
<evidence type="ECO:0000256" key="1">
    <source>
        <dbReference type="ARBA" id="ARBA00038087"/>
    </source>
</evidence>
<dbReference type="InterPro" id="IPR052399">
    <property type="entry name" value="Phage_Baseplate_Assmbl_Protein"/>
</dbReference>
<comment type="similarity">
    <text evidence="1">Belongs to the Mu gp47/PBSX XkdT family.</text>
</comment>
<dbReference type="EMBL" id="CP081966">
    <property type="protein sequence ID" value="QZP25553.1"/>
    <property type="molecule type" value="Genomic_DNA"/>
</dbReference>
<dbReference type="InterPro" id="IPR058530">
    <property type="entry name" value="Baseplate_J-like_C"/>
</dbReference>
<dbReference type="Pfam" id="PF04865">
    <property type="entry name" value="Baseplate_J"/>
    <property type="match status" value="1"/>
</dbReference>
<dbReference type="PANTHER" id="PTHR37829:SF3">
    <property type="entry name" value="PROTEIN JAYE-RELATED"/>
    <property type="match status" value="1"/>
</dbReference>
<evidence type="ECO:0000313" key="6">
    <source>
        <dbReference type="Proteomes" id="UP000825591"/>
    </source>
</evidence>
<evidence type="ECO:0000259" key="3">
    <source>
        <dbReference type="Pfam" id="PF26078"/>
    </source>
</evidence>
<dbReference type="Pfam" id="PF26079">
    <property type="entry name" value="Baseplate_J_C"/>
    <property type="match status" value="1"/>
</dbReference>
<protein>
    <submittedName>
        <fullName evidence="5">Baseplate J/gp47 family protein</fullName>
    </submittedName>
</protein>
<name>A0ABX9B205_9PSED</name>
<dbReference type="Pfam" id="PF26078">
    <property type="entry name" value="Baseplate_J_M"/>
    <property type="match status" value="1"/>
</dbReference>
<feature type="domain" description="Baseplate protein J-like barrel" evidence="2">
    <location>
        <begin position="86"/>
        <end position="153"/>
    </location>
</feature>
<organism evidence="5 6">
    <name type="scientific">Pseudomonas mosselii</name>
    <dbReference type="NCBI Taxonomy" id="78327"/>
    <lineage>
        <taxon>Bacteria</taxon>
        <taxon>Pseudomonadati</taxon>
        <taxon>Pseudomonadota</taxon>
        <taxon>Gammaproteobacteria</taxon>
        <taxon>Pseudomonadales</taxon>
        <taxon>Pseudomonadaceae</taxon>
        <taxon>Pseudomonas</taxon>
    </lineage>
</organism>
<gene>
    <name evidence="5" type="ORF">K5H97_22530</name>
</gene>
<evidence type="ECO:0000259" key="2">
    <source>
        <dbReference type="Pfam" id="PF04865"/>
    </source>
</evidence>
<dbReference type="InterPro" id="IPR058531">
    <property type="entry name" value="Baseplate_J_M"/>
</dbReference>